<dbReference type="PANTHER" id="PTHR45861:SF1">
    <property type="entry name" value="DNA POLYMERASE ALPHA CATALYTIC SUBUNIT"/>
    <property type="match status" value="1"/>
</dbReference>
<dbReference type="NCBIfam" id="TIGR00592">
    <property type="entry name" value="pol2"/>
    <property type="match status" value="1"/>
</dbReference>
<dbReference type="EC" id="2.7.7.7" evidence="2"/>
<dbReference type="GO" id="GO:0003682">
    <property type="term" value="F:chromatin binding"/>
    <property type="evidence" value="ECO:0007669"/>
    <property type="project" value="TreeGrafter"/>
</dbReference>
<accession>A0A1R3K4F7</accession>
<feature type="domain" description="DNA-directed DNA polymerase family B exonuclease" evidence="8">
    <location>
        <begin position="695"/>
        <end position="821"/>
    </location>
</feature>
<feature type="compositionally biased region" description="Acidic residues" evidence="6">
    <location>
        <begin position="91"/>
        <end position="107"/>
    </location>
</feature>
<dbReference type="InterPro" id="IPR036397">
    <property type="entry name" value="RNaseH_sf"/>
</dbReference>
<dbReference type="GO" id="GO:0006273">
    <property type="term" value="P:lagging strand elongation"/>
    <property type="evidence" value="ECO:0007669"/>
    <property type="project" value="TreeGrafter"/>
</dbReference>
<feature type="compositionally biased region" description="Basic and acidic residues" evidence="6">
    <location>
        <begin position="1"/>
        <end position="10"/>
    </location>
</feature>
<feature type="compositionally biased region" description="Basic and acidic residues" evidence="6">
    <location>
        <begin position="65"/>
        <end position="74"/>
    </location>
</feature>
<evidence type="ECO:0000256" key="2">
    <source>
        <dbReference type="ARBA" id="ARBA00012417"/>
    </source>
</evidence>
<dbReference type="Pfam" id="PF03104">
    <property type="entry name" value="DNA_pol_B_exo1"/>
    <property type="match status" value="2"/>
</dbReference>
<feature type="region of interest" description="Disordered" evidence="6">
    <location>
        <begin position="921"/>
        <end position="969"/>
    </location>
</feature>
<keyword evidence="5 9" id="KW-0239">DNA-directed DNA polymerase</keyword>
<dbReference type="InterPro" id="IPR006133">
    <property type="entry name" value="DNA-dir_DNA_pol_B_exonuc"/>
</dbReference>
<comment type="similarity">
    <text evidence="1">Belongs to the DNA polymerase type-B family.</text>
</comment>
<dbReference type="OrthoDB" id="6755010at2759"/>
<feature type="compositionally biased region" description="Polar residues" evidence="6">
    <location>
        <begin position="123"/>
        <end position="138"/>
    </location>
</feature>
<dbReference type="InterPro" id="IPR012337">
    <property type="entry name" value="RNaseH-like_sf"/>
</dbReference>
<feature type="region of interest" description="Disordered" evidence="6">
    <location>
        <begin position="305"/>
        <end position="338"/>
    </location>
</feature>
<reference evidence="10" key="1">
    <citation type="submission" date="2013-09" db="EMBL/GenBank/DDBJ databases">
        <title>Corchorus olitorius genome sequencing.</title>
        <authorList>
            <person name="Alam M."/>
            <person name="Haque M.S."/>
            <person name="Islam M.S."/>
            <person name="Emdad E.M."/>
            <person name="Islam M.M."/>
            <person name="Ahmed B."/>
            <person name="Halim A."/>
            <person name="Hossen Q.M.M."/>
            <person name="Hossain M.Z."/>
            <person name="Ahmed R."/>
            <person name="Khan M.M."/>
            <person name="Islam R."/>
            <person name="Rashid M.M."/>
            <person name="Khan S.A."/>
            <person name="Rahman M.S."/>
            <person name="Alam M."/>
            <person name="Yahiya A.S."/>
            <person name="Khan M.S."/>
            <person name="Azam M.S."/>
            <person name="Haque T."/>
            <person name="Lashkar M.Z.H."/>
            <person name="Akhand A.I."/>
            <person name="Morshed G."/>
            <person name="Roy S."/>
            <person name="Uddin K.S."/>
            <person name="Rabeya T."/>
            <person name="Hossain A.S."/>
            <person name="Chowdhury A."/>
            <person name="Snigdha A.R."/>
            <person name="Mortoza M.S."/>
            <person name="Matin S.A."/>
            <person name="Hoque S.M.E."/>
            <person name="Islam M.K."/>
            <person name="Roy D.K."/>
            <person name="Haider R."/>
            <person name="Moosa M.M."/>
            <person name="Elias S.M."/>
            <person name="Hasan A.M."/>
            <person name="Jahan S."/>
            <person name="Shafiuddin M."/>
            <person name="Mahmood N."/>
            <person name="Shommy N.S."/>
        </authorList>
    </citation>
    <scope>NUCLEOTIDE SEQUENCE [LARGE SCALE GENOMIC DNA]</scope>
    <source>
        <strain evidence="10">cv. O-4</strain>
    </source>
</reference>
<dbReference type="GO" id="GO:0005658">
    <property type="term" value="C:alpha DNA polymerase:primase complex"/>
    <property type="evidence" value="ECO:0007669"/>
    <property type="project" value="TreeGrafter"/>
</dbReference>
<dbReference type="InterPro" id="IPR023211">
    <property type="entry name" value="DNA_pol_palm_dom_sf"/>
</dbReference>
<feature type="region of interest" description="Disordered" evidence="6">
    <location>
        <begin position="226"/>
        <end position="254"/>
    </location>
</feature>
<dbReference type="PANTHER" id="PTHR45861">
    <property type="entry name" value="DNA POLYMERASE ALPHA CATALYTIC SUBUNIT"/>
    <property type="match status" value="1"/>
</dbReference>
<evidence type="ECO:0000256" key="5">
    <source>
        <dbReference type="ARBA" id="ARBA00022932"/>
    </source>
</evidence>
<dbReference type="Gene3D" id="2.40.50.730">
    <property type="match status" value="1"/>
</dbReference>
<feature type="compositionally biased region" description="Basic and acidic residues" evidence="6">
    <location>
        <begin position="22"/>
        <end position="34"/>
    </location>
</feature>
<dbReference type="SUPFAM" id="SSF53098">
    <property type="entry name" value="Ribonuclease H-like"/>
    <property type="match status" value="1"/>
</dbReference>
<feature type="region of interest" description="Disordered" evidence="6">
    <location>
        <begin position="1"/>
        <end position="138"/>
    </location>
</feature>
<dbReference type="InterPro" id="IPR043502">
    <property type="entry name" value="DNA/RNA_pol_sf"/>
</dbReference>
<dbReference type="Gene3D" id="3.30.70.2820">
    <property type="match status" value="1"/>
</dbReference>
<evidence type="ECO:0000256" key="3">
    <source>
        <dbReference type="ARBA" id="ARBA00022679"/>
    </source>
</evidence>
<dbReference type="GO" id="GO:1902975">
    <property type="term" value="P:mitotic DNA replication initiation"/>
    <property type="evidence" value="ECO:0007669"/>
    <property type="project" value="TreeGrafter"/>
</dbReference>
<evidence type="ECO:0000256" key="1">
    <source>
        <dbReference type="ARBA" id="ARBA00005755"/>
    </source>
</evidence>
<protein>
    <recommendedName>
        <fullName evidence="2">DNA-directed DNA polymerase</fullName>
        <ecNumber evidence="2">2.7.7.7</ecNumber>
    </recommendedName>
</protein>
<evidence type="ECO:0000256" key="6">
    <source>
        <dbReference type="SAM" id="MobiDB-lite"/>
    </source>
</evidence>
<feature type="compositionally biased region" description="Acidic residues" evidence="6">
    <location>
        <begin position="53"/>
        <end position="64"/>
    </location>
</feature>
<evidence type="ECO:0000313" key="9">
    <source>
        <dbReference type="EMBL" id="OMP01980.1"/>
    </source>
</evidence>
<dbReference type="Pfam" id="PF00136">
    <property type="entry name" value="DNA_pol_B"/>
    <property type="match status" value="1"/>
</dbReference>
<feature type="domain" description="DNA-directed DNA polymerase family B multifunctional" evidence="7">
    <location>
        <begin position="887"/>
        <end position="1005"/>
    </location>
</feature>
<evidence type="ECO:0000313" key="10">
    <source>
        <dbReference type="Proteomes" id="UP000187203"/>
    </source>
</evidence>
<dbReference type="InterPro" id="IPR006134">
    <property type="entry name" value="DNA-dir_DNA_pol_B_multi_dom"/>
</dbReference>
<name>A0A1R3K4F7_9ROSI</name>
<dbReference type="GO" id="GO:0003688">
    <property type="term" value="F:DNA replication origin binding"/>
    <property type="evidence" value="ECO:0007669"/>
    <property type="project" value="TreeGrafter"/>
</dbReference>
<dbReference type="CDD" id="cd05776">
    <property type="entry name" value="DNA_polB_alpha_exo"/>
    <property type="match status" value="1"/>
</dbReference>
<dbReference type="AlphaFoldDB" id="A0A1R3K4F7"/>
<sequence length="1013" mass="113355">MDEDQNRDQQTETTSRRRGRAKPSEFKEALERYKALRQGGRRSASYVKPADPGCDDLDATEQEDAWEKQQKEDMDFIVPDEADGYMGYIDDGGEASDDYYSSYDDESDGGRDQKKKKKKVKQESNNKSANKVSKTSASLMEAAAMMGKQRVSSMFTSSAFNRKSRETDKAKCESIVDEVIEQFAPGESDRERRRSAQYGHFHRSGPSLVNSARFQDDVLPNSGFCGYSEKSSNTNERATVEFDDSEVKEEGEKEKAEVEVERKLEVAEERSEEEVVEKKVKEGSVYKLNAKISAEKKDGASSAMADWKAAKSEGNGNVGPSVNGNEKGKDGLSGEGQSGFELDEDGSLPFYIIDAYEEFYGANMGTIYLFGKVKVGNLYQSCCVVVKNMHRCVYAIPNSFVFHNDEIKQLEKDAEDSKISPLAFRTKLQASCFFNHHFLSLCFYLCGLYLTNASLILLLKDVASPLKKEVTKHLLNLNISSFTMAPVKRQYAFERSDIPVGENYVLKINYPFKEPPLPADLKGETFNALLGTHSSALELFLVKRKIKGPSWLSISKFSTCPAPQRVSWCKFEIGVNSPKDIKIASSSKNTMEIPPVVVSAVNLKTVINERQNVNEVVSASIISCSRAKVCLFFVFFLAIKKELRFVEEAFLSFFFSFFSLCLIDTPMLASEWKKAGNLSHFTVVRKLDGGIFPMGFTKEVTDRNSKAGSNVLVYESSERALLNRLMIELHKLDSDVLVGHNISGFDLDVLLHRAQACRVPSSMWSKIGRLKRSVMPKLTKGNTIFGSGASPGIMSCIAGRLLCDTYLCSRDLLKEVSYSLTQLSKTQLNKDRKEIAPHDIPKMFQKSESLMELIEYGETDAWLSLELMFHLSVLPLTRQLTNISGNLWGKTLQGARAQRVEYLLLHAFHAKKYIVPDKFSSQTKETKGTKKRTNHGVEDGSMAEVENSDLNLEDETHNDRGKGKKGPAYAGGLVLEPKKGLYDKYVLLLDFNSLYPSIIQVNNIAQLPNISSC</sequence>
<dbReference type="Gene3D" id="3.90.1600.10">
    <property type="entry name" value="Palm domain of DNA polymerase"/>
    <property type="match status" value="1"/>
</dbReference>
<dbReference type="FunFam" id="3.30.420.10:FF:000043">
    <property type="entry name" value="DNA polymerase"/>
    <property type="match status" value="1"/>
</dbReference>
<keyword evidence="10" id="KW-1185">Reference proteome</keyword>
<dbReference type="STRING" id="93759.A0A1R3K4F7"/>
<dbReference type="GO" id="GO:0006272">
    <property type="term" value="P:leading strand elongation"/>
    <property type="evidence" value="ECO:0007669"/>
    <property type="project" value="TreeGrafter"/>
</dbReference>
<dbReference type="EMBL" id="AWUE01014697">
    <property type="protein sequence ID" value="OMP01980.1"/>
    <property type="molecule type" value="Genomic_DNA"/>
</dbReference>
<keyword evidence="3" id="KW-0808">Transferase</keyword>
<dbReference type="GO" id="GO:0003887">
    <property type="term" value="F:DNA-directed DNA polymerase activity"/>
    <property type="evidence" value="ECO:0007669"/>
    <property type="project" value="UniProtKB-KW"/>
</dbReference>
<evidence type="ECO:0000256" key="4">
    <source>
        <dbReference type="ARBA" id="ARBA00022695"/>
    </source>
</evidence>
<feature type="compositionally biased region" description="Low complexity" evidence="6">
    <location>
        <begin position="312"/>
        <end position="325"/>
    </location>
</feature>
<dbReference type="SMART" id="SM00486">
    <property type="entry name" value="POLBc"/>
    <property type="match status" value="1"/>
</dbReference>
<dbReference type="InterPro" id="IPR006172">
    <property type="entry name" value="DNA-dir_DNA_pol_B"/>
</dbReference>
<dbReference type="GO" id="GO:0000166">
    <property type="term" value="F:nucleotide binding"/>
    <property type="evidence" value="ECO:0007669"/>
    <property type="project" value="InterPro"/>
</dbReference>
<dbReference type="GO" id="GO:0003697">
    <property type="term" value="F:single-stranded DNA binding"/>
    <property type="evidence" value="ECO:0007669"/>
    <property type="project" value="TreeGrafter"/>
</dbReference>
<organism evidence="9 10">
    <name type="scientific">Corchorus olitorius</name>
    <dbReference type="NCBI Taxonomy" id="93759"/>
    <lineage>
        <taxon>Eukaryota</taxon>
        <taxon>Viridiplantae</taxon>
        <taxon>Streptophyta</taxon>
        <taxon>Embryophyta</taxon>
        <taxon>Tracheophyta</taxon>
        <taxon>Spermatophyta</taxon>
        <taxon>Magnoliopsida</taxon>
        <taxon>eudicotyledons</taxon>
        <taxon>Gunneridae</taxon>
        <taxon>Pentapetalae</taxon>
        <taxon>rosids</taxon>
        <taxon>malvids</taxon>
        <taxon>Malvales</taxon>
        <taxon>Malvaceae</taxon>
        <taxon>Grewioideae</taxon>
        <taxon>Apeibeae</taxon>
        <taxon>Corchorus</taxon>
    </lineage>
</organism>
<dbReference type="Gene3D" id="3.30.420.10">
    <property type="entry name" value="Ribonuclease H-like superfamily/Ribonuclease H"/>
    <property type="match status" value="1"/>
</dbReference>
<comment type="caution">
    <text evidence="9">The sequence shown here is derived from an EMBL/GenBank/DDBJ whole genome shotgun (WGS) entry which is preliminary data.</text>
</comment>
<evidence type="ECO:0000259" key="7">
    <source>
        <dbReference type="Pfam" id="PF00136"/>
    </source>
</evidence>
<gene>
    <name evidence="9" type="ORF">COLO4_11441</name>
</gene>
<feature type="domain" description="DNA-directed DNA polymerase family B exonuclease" evidence="8">
    <location>
        <begin position="534"/>
        <end position="623"/>
    </location>
</feature>
<proteinExistence type="inferred from homology"/>
<dbReference type="Proteomes" id="UP000187203">
    <property type="component" value="Unassembled WGS sequence"/>
</dbReference>
<dbReference type="SUPFAM" id="SSF56672">
    <property type="entry name" value="DNA/RNA polymerases"/>
    <property type="match status" value="1"/>
</dbReference>
<keyword evidence="4" id="KW-0548">Nucleotidyltransferase</keyword>
<evidence type="ECO:0000259" key="8">
    <source>
        <dbReference type="Pfam" id="PF03104"/>
    </source>
</evidence>